<dbReference type="Proteomes" id="UP000663828">
    <property type="component" value="Unassembled WGS sequence"/>
</dbReference>
<proteinExistence type="predicted"/>
<keyword evidence="6" id="KW-0675">Receptor</keyword>
<comment type="subcellular location">
    <subcellularLocation>
        <location evidence="1">Membrane</location>
        <topology evidence="1">Multi-pass membrane protein</topology>
    </subcellularLocation>
</comment>
<feature type="transmembrane region" description="Helical" evidence="8">
    <location>
        <begin position="95"/>
        <end position="114"/>
    </location>
</feature>
<dbReference type="Gene3D" id="1.20.1070.10">
    <property type="entry name" value="Rhodopsin 7-helix transmembrane proteins"/>
    <property type="match status" value="1"/>
</dbReference>
<dbReference type="SUPFAM" id="SSF81321">
    <property type="entry name" value="Family A G protein-coupled receptor-like"/>
    <property type="match status" value="1"/>
</dbReference>
<name>A0A813XD89_ADIRI</name>
<keyword evidence="2 8" id="KW-0812">Transmembrane</keyword>
<evidence type="ECO:0000259" key="9">
    <source>
        <dbReference type="PROSITE" id="PS50262"/>
    </source>
</evidence>
<dbReference type="GO" id="GO:0004930">
    <property type="term" value="F:G protein-coupled receptor activity"/>
    <property type="evidence" value="ECO:0007669"/>
    <property type="project" value="UniProtKB-KW"/>
</dbReference>
<keyword evidence="11" id="KW-1185">Reference proteome</keyword>
<comment type="caution">
    <text evidence="10">The sequence shown here is derived from an EMBL/GenBank/DDBJ whole genome shotgun (WGS) entry which is preliminary data.</text>
</comment>
<dbReference type="InterPro" id="IPR017452">
    <property type="entry name" value="GPCR_Rhodpsn_7TM"/>
</dbReference>
<feature type="transmembrane region" description="Helical" evidence="8">
    <location>
        <begin position="52"/>
        <end position="75"/>
    </location>
</feature>
<evidence type="ECO:0000256" key="1">
    <source>
        <dbReference type="ARBA" id="ARBA00004141"/>
    </source>
</evidence>
<accession>A0A813XD89</accession>
<reference evidence="10" key="1">
    <citation type="submission" date="2021-02" db="EMBL/GenBank/DDBJ databases">
        <authorList>
            <person name="Nowell W R."/>
        </authorList>
    </citation>
    <scope>NUCLEOTIDE SEQUENCE</scope>
</reference>
<keyword evidence="4" id="KW-0297">G-protein coupled receptor</keyword>
<evidence type="ECO:0000256" key="2">
    <source>
        <dbReference type="ARBA" id="ARBA00022692"/>
    </source>
</evidence>
<organism evidence="10 11">
    <name type="scientific">Adineta ricciae</name>
    <name type="common">Rotifer</name>
    <dbReference type="NCBI Taxonomy" id="249248"/>
    <lineage>
        <taxon>Eukaryota</taxon>
        <taxon>Metazoa</taxon>
        <taxon>Spiralia</taxon>
        <taxon>Gnathifera</taxon>
        <taxon>Rotifera</taxon>
        <taxon>Eurotatoria</taxon>
        <taxon>Bdelloidea</taxon>
        <taxon>Adinetida</taxon>
        <taxon>Adinetidae</taxon>
        <taxon>Adineta</taxon>
    </lineage>
</organism>
<feature type="domain" description="G-protein coupled receptors family 1 profile" evidence="9">
    <location>
        <begin position="1"/>
        <end position="243"/>
    </location>
</feature>
<evidence type="ECO:0000256" key="5">
    <source>
        <dbReference type="ARBA" id="ARBA00023136"/>
    </source>
</evidence>
<evidence type="ECO:0000256" key="3">
    <source>
        <dbReference type="ARBA" id="ARBA00022989"/>
    </source>
</evidence>
<feature type="transmembrane region" description="Helical" evidence="8">
    <location>
        <begin position="192"/>
        <end position="217"/>
    </location>
</feature>
<dbReference type="AlphaFoldDB" id="A0A813XD89"/>
<protein>
    <recommendedName>
        <fullName evidence="9">G-protein coupled receptors family 1 profile domain-containing protein</fullName>
    </recommendedName>
</protein>
<evidence type="ECO:0000313" key="11">
    <source>
        <dbReference type="Proteomes" id="UP000663828"/>
    </source>
</evidence>
<dbReference type="EMBL" id="CAJNOR010000292">
    <property type="protein sequence ID" value="CAF0869887.1"/>
    <property type="molecule type" value="Genomic_DNA"/>
</dbReference>
<keyword evidence="5 8" id="KW-0472">Membrane</keyword>
<feature type="transmembrane region" description="Helical" evidence="8">
    <location>
        <begin position="223"/>
        <end position="245"/>
    </location>
</feature>
<gene>
    <name evidence="10" type="ORF">XAT740_LOCUS6436</name>
</gene>
<dbReference type="PANTHER" id="PTHR24240">
    <property type="entry name" value="OPSIN"/>
    <property type="match status" value="1"/>
</dbReference>
<feature type="transmembrane region" description="Helical" evidence="8">
    <location>
        <begin position="138"/>
        <end position="161"/>
    </location>
</feature>
<evidence type="ECO:0000256" key="6">
    <source>
        <dbReference type="ARBA" id="ARBA00023170"/>
    </source>
</evidence>
<evidence type="ECO:0000256" key="7">
    <source>
        <dbReference type="ARBA" id="ARBA00023224"/>
    </source>
</evidence>
<evidence type="ECO:0000256" key="4">
    <source>
        <dbReference type="ARBA" id="ARBA00023040"/>
    </source>
</evidence>
<dbReference type="PROSITE" id="PS50262">
    <property type="entry name" value="G_PROTEIN_RECEP_F1_2"/>
    <property type="match status" value="1"/>
</dbReference>
<sequence length="284" mass="33511">MFISIFVFYRQCRTMTTVLVLNSVVAGFIMNVVYACDALYQINLTQADALCIFRGFLLCVTFAIYFHTFCAHALYRWFMTIPSFRDYLRSKCITLFAIVCQWVISILIILLIFWNNGIKFQSYLHTCTVPRDDTVNSIYLGLSVYFFPLILIIGIYIRLIIYIRTNSLLTVNSQNLADQRRRKHEFRLYRRIIMPVCALFIMGFPYTILFGISQFLHIKIPLYIQRLCFVLITLGQGGSTLLCLINTENIRKYLNYNMRKLKRRQRRIHCINVIQLPIQRLAPR</sequence>
<evidence type="ECO:0000313" key="10">
    <source>
        <dbReference type="EMBL" id="CAF0869887.1"/>
    </source>
</evidence>
<dbReference type="InterPro" id="IPR050125">
    <property type="entry name" value="GPCR_opsins"/>
</dbReference>
<evidence type="ECO:0000256" key="8">
    <source>
        <dbReference type="SAM" id="Phobius"/>
    </source>
</evidence>
<dbReference type="GO" id="GO:0016020">
    <property type="term" value="C:membrane"/>
    <property type="evidence" value="ECO:0007669"/>
    <property type="project" value="UniProtKB-SubCell"/>
</dbReference>
<feature type="transmembrane region" description="Helical" evidence="8">
    <location>
        <begin position="20"/>
        <end position="40"/>
    </location>
</feature>
<keyword evidence="7" id="KW-0807">Transducer</keyword>
<keyword evidence="3 8" id="KW-1133">Transmembrane helix</keyword>